<sequence length="670" mass="74559">MALGTALVYDEEMTTYKLLWDDPECAIEVPERLSKSYERLQHYHLVERCVRLPVREASEEEITLVHSPDYLDVVKSTQTMNEEELRTTSKKYVAAYFHQNSYRCAKLSLGGTLQLVDAVLSGEVQNGMALVRPPGHHSQRDQSNGFCVFNNVAIAAKYAQKKYNLQRILIVDWDVHHGQGIQYIFEDDPSVLYFSWHRYEHKIFWPNLTESDYDCVGKGQGTGFNINLPWNKIGIGNADYIAAFLHVLLPLAFEFDPELVLVSSGYDSGIGDPEGRMNATPECFSHLTHLLTNLAGGKLCVVLEGGYHLTSLSESVCMTVRTLLGDAVPRLSGDMTPCHSALESIQNVRTAHTPYWQCLSVDETKLVQQCSTKGSSTLELPYEQQESADTARFDRLIESHMKNILSPAPPFRTSAVTPDGNTFIIPAGVHVEDQAAPREQIDAACSGISMSHLKEGHLVHSVGKMLTVINKLVKKQTKNAVVLSPSTSLSAAVALQTSLNLGIERVLYVHVGDLDSERDFENDQKTLFVKICGDQPSKVFSKYHVSLKWKDTPDESSSFFYLVLQILLPLAYSYQPDFILLSAGSNRSVGNRDILLLSNMLQVLAEGCILAIIPDTEPELAVGISSSLAGCSTAMHYGPYKCPTKECVNALKEIQRALQEDWRMLRNYAA</sequence>
<dbReference type="InterPro" id="IPR000286">
    <property type="entry name" value="HDACs"/>
</dbReference>
<dbReference type="InterPro" id="IPR037138">
    <property type="entry name" value="His_deacetylse_dom_sf"/>
</dbReference>
<evidence type="ECO:0000259" key="8">
    <source>
        <dbReference type="Pfam" id="PF00850"/>
    </source>
</evidence>
<evidence type="ECO:0000256" key="2">
    <source>
        <dbReference type="ARBA" id="ARBA00007738"/>
    </source>
</evidence>
<protein>
    <submittedName>
        <fullName evidence="9">Histone deacetylase 10 isoform X1</fullName>
    </submittedName>
</protein>
<comment type="subcellular location">
    <subcellularLocation>
        <location evidence="1">Nucleus</location>
    </subcellularLocation>
</comment>
<keyword evidence="3" id="KW-0378">Hydrolase</keyword>
<dbReference type="PRINTS" id="PR01270">
    <property type="entry name" value="HDASUPER"/>
</dbReference>
<comment type="catalytic activity">
    <reaction evidence="5">
        <text>N(6)-acetyl-L-lysyl-[protein] + H2O = L-lysyl-[protein] + acetate</text>
        <dbReference type="Rhea" id="RHEA:58108"/>
        <dbReference type="Rhea" id="RHEA-COMP:9752"/>
        <dbReference type="Rhea" id="RHEA-COMP:10731"/>
        <dbReference type="ChEBI" id="CHEBI:15377"/>
        <dbReference type="ChEBI" id="CHEBI:29969"/>
        <dbReference type="ChEBI" id="CHEBI:30089"/>
        <dbReference type="ChEBI" id="CHEBI:61930"/>
    </reaction>
    <physiologicalReaction direction="left-to-right" evidence="5">
        <dbReference type="Rhea" id="RHEA:58109"/>
    </physiologicalReaction>
</comment>
<feature type="domain" description="Histone deacetylase" evidence="8">
    <location>
        <begin position="28"/>
        <end position="323"/>
    </location>
</feature>
<evidence type="ECO:0000256" key="4">
    <source>
        <dbReference type="ARBA" id="ARBA00023242"/>
    </source>
</evidence>
<evidence type="ECO:0000313" key="9">
    <source>
        <dbReference type="EMBL" id="CAH2278198.1"/>
    </source>
</evidence>
<gene>
    <name evidence="9" type="ORF">PECUL_23A054495</name>
</gene>
<dbReference type="Proteomes" id="UP001295444">
    <property type="component" value="Chromosome 03"/>
</dbReference>
<dbReference type="FunFam" id="3.40.800.20:FF:000005">
    <property type="entry name" value="histone deacetylase 6"/>
    <property type="match status" value="1"/>
</dbReference>
<dbReference type="CDD" id="cd11683">
    <property type="entry name" value="HDAC10"/>
    <property type="match status" value="1"/>
</dbReference>
<comment type="catalytic activity">
    <reaction evidence="6">
        <text>N(6)-(2E)-butenoyl-L-lysyl-[protein] + H2O = (2E)-2-butenoate + L-lysyl-[protein]</text>
        <dbReference type="Rhea" id="RHEA:69172"/>
        <dbReference type="Rhea" id="RHEA-COMP:9752"/>
        <dbReference type="Rhea" id="RHEA-COMP:13707"/>
        <dbReference type="ChEBI" id="CHEBI:15377"/>
        <dbReference type="ChEBI" id="CHEBI:29969"/>
        <dbReference type="ChEBI" id="CHEBI:35899"/>
        <dbReference type="ChEBI" id="CHEBI:137954"/>
    </reaction>
    <physiologicalReaction direction="left-to-right" evidence="6">
        <dbReference type="Rhea" id="RHEA:69173"/>
    </physiologicalReaction>
</comment>
<dbReference type="GO" id="GO:0141221">
    <property type="term" value="F:histone deacetylase activity, hydrolytic mechanism"/>
    <property type="evidence" value="ECO:0007669"/>
    <property type="project" value="UniProtKB-EC"/>
</dbReference>
<evidence type="ECO:0000256" key="5">
    <source>
        <dbReference type="ARBA" id="ARBA00049136"/>
    </source>
</evidence>
<dbReference type="GO" id="GO:0005634">
    <property type="term" value="C:nucleus"/>
    <property type="evidence" value="ECO:0007669"/>
    <property type="project" value="UniProtKB-SubCell"/>
</dbReference>
<evidence type="ECO:0000256" key="6">
    <source>
        <dbReference type="ARBA" id="ARBA00049193"/>
    </source>
</evidence>
<dbReference type="InterPro" id="IPR023696">
    <property type="entry name" value="Ureohydrolase_dom_sf"/>
</dbReference>
<dbReference type="PANTHER" id="PTHR10625:SF43">
    <property type="entry name" value="POLYAMINE DEACETYLASE HDAC10"/>
    <property type="match status" value="1"/>
</dbReference>
<dbReference type="GO" id="GO:0040029">
    <property type="term" value="P:epigenetic regulation of gene expression"/>
    <property type="evidence" value="ECO:0007669"/>
    <property type="project" value="TreeGrafter"/>
</dbReference>
<keyword evidence="4" id="KW-0539">Nucleus</keyword>
<organism evidence="9 10">
    <name type="scientific">Pelobates cultripes</name>
    <name type="common">Western spadefoot toad</name>
    <dbReference type="NCBI Taxonomy" id="61616"/>
    <lineage>
        <taxon>Eukaryota</taxon>
        <taxon>Metazoa</taxon>
        <taxon>Chordata</taxon>
        <taxon>Craniata</taxon>
        <taxon>Vertebrata</taxon>
        <taxon>Euteleostomi</taxon>
        <taxon>Amphibia</taxon>
        <taxon>Batrachia</taxon>
        <taxon>Anura</taxon>
        <taxon>Pelobatoidea</taxon>
        <taxon>Pelobatidae</taxon>
        <taxon>Pelobates</taxon>
    </lineage>
</organism>
<comment type="catalytic activity">
    <reaction evidence="7">
        <text>N(6)-acetyl-L-lysyl-[histone] + H2O = L-lysyl-[histone] + acetate</text>
        <dbReference type="Rhea" id="RHEA:58196"/>
        <dbReference type="Rhea" id="RHEA-COMP:9845"/>
        <dbReference type="Rhea" id="RHEA-COMP:11338"/>
        <dbReference type="ChEBI" id="CHEBI:15377"/>
        <dbReference type="ChEBI" id="CHEBI:29969"/>
        <dbReference type="ChEBI" id="CHEBI:30089"/>
        <dbReference type="ChEBI" id="CHEBI:61930"/>
        <dbReference type="EC" id="3.5.1.98"/>
    </reaction>
    <physiologicalReaction direction="left-to-right" evidence="7">
        <dbReference type="Rhea" id="RHEA:58197"/>
    </physiologicalReaction>
</comment>
<dbReference type="PANTHER" id="PTHR10625">
    <property type="entry name" value="HISTONE DEACETYLASE HDAC1-RELATED"/>
    <property type="match status" value="1"/>
</dbReference>
<proteinExistence type="inferred from homology"/>
<accession>A0AAD1W1Q3</accession>
<dbReference type="Gene3D" id="3.40.800.20">
    <property type="entry name" value="Histone deacetylase domain"/>
    <property type="match status" value="1"/>
</dbReference>
<evidence type="ECO:0000256" key="3">
    <source>
        <dbReference type="ARBA" id="ARBA00022801"/>
    </source>
</evidence>
<evidence type="ECO:0000256" key="1">
    <source>
        <dbReference type="ARBA" id="ARBA00004123"/>
    </source>
</evidence>
<dbReference type="Pfam" id="PF00850">
    <property type="entry name" value="Hist_deacetyl"/>
    <property type="match status" value="1"/>
</dbReference>
<comment type="similarity">
    <text evidence="2">Belongs to the histone deacetylase family. HD type 2 subfamily.</text>
</comment>
<reference evidence="9" key="1">
    <citation type="submission" date="2022-03" db="EMBL/GenBank/DDBJ databases">
        <authorList>
            <person name="Alioto T."/>
            <person name="Alioto T."/>
            <person name="Gomez Garrido J."/>
        </authorList>
    </citation>
    <scope>NUCLEOTIDE SEQUENCE</scope>
</reference>
<dbReference type="EMBL" id="OW240914">
    <property type="protein sequence ID" value="CAH2278198.1"/>
    <property type="molecule type" value="Genomic_DNA"/>
</dbReference>
<dbReference type="SUPFAM" id="SSF52768">
    <property type="entry name" value="Arginase/deacetylase"/>
    <property type="match status" value="2"/>
</dbReference>
<evidence type="ECO:0000313" key="10">
    <source>
        <dbReference type="Proteomes" id="UP001295444"/>
    </source>
</evidence>
<dbReference type="InterPro" id="IPR023801">
    <property type="entry name" value="His_deacetylse_dom"/>
</dbReference>
<name>A0AAD1W1Q3_PELCU</name>
<evidence type="ECO:0000256" key="7">
    <source>
        <dbReference type="ARBA" id="ARBA00049416"/>
    </source>
</evidence>
<dbReference type="AlphaFoldDB" id="A0AAD1W1Q3"/>
<keyword evidence="10" id="KW-1185">Reference proteome</keyword>